<dbReference type="PROSITE" id="PS50020">
    <property type="entry name" value="WW_DOMAIN_2"/>
    <property type="match status" value="1"/>
</dbReference>
<dbReference type="EMBL" id="FN649760">
    <property type="protein sequence ID" value="CBN75633.1"/>
    <property type="molecule type" value="Genomic_DNA"/>
</dbReference>
<feature type="region of interest" description="Disordered" evidence="1">
    <location>
        <begin position="1244"/>
        <end position="1306"/>
    </location>
</feature>
<reference evidence="3 4" key="1">
    <citation type="journal article" date="2010" name="Nature">
        <title>The Ectocarpus genome and the independent evolution of multicellularity in brown algae.</title>
        <authorList>
            <person name="Cock J.M."/>
            <person name="Sterck L."/>
            <person name="Rouze P."/>
            <person name="Scornet D."/>
            <person name="Allen A.E."/>
            <person name="Amoutzias G."/>
            <person name="Anthouard V."/>
            <person name="Artiguenave F."/>
            <person name="Aury J.M."/>
            <person name="Badger J.H."/>
            <person name="Beszteri B."/>
            <person name="Billiau K."/>
            <person name="Bonnet E."/>
            <person name="Bothwell J.H."/>
            <person name="Bowler C."/>
            <person name="Boyen C."/>
            <person name="Brownlee C."/>
            <person name="Carrano C.J."/>
            <person name="Charrier B."/>
            <person name="Cho G.Y."/>
            <person name="Coelho S.M."/>
            <person name="Collen J."/>
            <person name="Corre E."/>
            <person name="Da Silva C."/>
            <person name="Delage L."/>
            <person name="Delaroque N."/>
            <person name="Dittami S.M."/>
            <person name="Doulbeau S."/>
            <person name="Elias M."/>
            <person name="Farnham G."/>
            <person name="Gachon C.M."/>
            <person name="Gschloessl B."/>
            <person name="Heesch S."/>
            <person name="Jabbari K."/>
            <person name="Jubin C."/>
            <person name="Kawai H."/>
            <person name="Kimura K."/>
            <person name="Kloareg B."/>
            <person name="Kupper F.C."/>
            <person name="Lang D."/>
            <person name="Le Bail A."/>
            <person name="Leblanc C."/>
            <person name="Lerouge P."/>
            <person name="Lohr M."/>
            <person name="Lopez P.J."/>
            <person name="Martens C."/>
            <person name="Maumus F."/>
            <person name="Michel G."/>
            <person name="Miranda-Saavedra D."/>
            <person name="Morales J."/>
            <person name="Moreau H."/>
            <person name="Motomura T."/>
            <person name="Nagasato C."/>
            <person name="Napoli C.A."/>
            <person name="Nelson D.R."/>
            <person name="Nyvall-Collen P."/>
            <person name="Peters A.F."/>
            <person name="Pommier C."/>
            <person name="Potin P."/>
            <person name="Poulain J."/>
            <person name="Quesneville H."/>
            <person name="Read B."/>
            <person name="Rensing S.A."/>
            <person name="Ritter A."/>
            <person name="Rousvoal S."/>
            <person name="Samanta M."/>
            <person name="Samson G."/>
            <person name="Schroeder D.C."/>
            <person name="Segurens B."/>
            <person name="Strittmatter M."/>
            <person name="Tonon T."/>
            <person name="Tregear J.W."/>
            <person name="Valentin K."/>
            <person name="von Dassow P."/>
            <person name="Yamagishi T."/>
            <person name="Van de Peer Y."/>
            <person name="Wincker P."/>
        </authorList>
    </citation>
    <scope>NUCLEOTIDE SEQUENCE [LARGE SCALE GENOMIC DNA]</scope>
    <source>
        <strain evidence="4">Ec32 / CCAP1310/4</strain>
    </source>
</reference>
<feature type="compositionally biased region" description="Low complexity" evidence="1">
    <location>
        <begin position="713"/>
        <end position="722"/>
    </location>
</feature>
<feature type="compositionally biased region" description="Gly residues" evidence="1">
    <location>
        <begin position="82"/>
        <end position="93"/>
    </location>
</feature>
<feature type="compositionally biased region" description="Polar residues" evidence="1">
    <location>
        <begin position="364"/>
        <end position="375"/>
    </location>
</feature>
<feature type="compositionally biased region" description="Low complexity" evidence="1">
    <location>
        <begin position="677"/>
        <end position="693"/>
    </location>
</feature>
<feature type="region of interest" description="Disordered" evidence="1">
    <location>
        <begin position="126"/>
        <end position="227"/>
    </location>
</feature>
<dbReference type="InterPro" id="IPR001202">
    <property type="entry name" value="WW_dom"/>
</dbReference>
<feature type="compositionally biased region" description="Basic and acidic residues" evidence="1">
    <location>
        <begin position="213"/>
        <end position="222"/>
    </location>
</feature>
<feature type="region of interest" description="Disordered" evidence="1">
    <location>
        <begin position="734"/>
        <end position="820"/>
    </location>
</feature>
<feature type="compositionally biased region" description="Basic and acidic residues" evidence="1">
    <location>
        <begin position="1"/>
        <end position="16"/>
    </location>
</feature>
<dbReference type="Pfam" id="PF00397">
    <property type="entry name" value="WW"/>
    <property type="match status" value="1"/>
</dbReference>
<dbReference type="InParanoid" id="D8LFQ9"/>
<dbReference type="SMART" id="SM00456">
    <property type="entry name" value="WW"/>
    <property type="match status" value="1"/>
</dbReference>
<feature type="compositionally biased region" description="Gly residues" evidence="1">
    <location>
        <begin position="1180"/>
        <end position="1194"/>
    </location>
</feature>
<feature type="region of interest" description="Disordered" evidence="1">
    <location>
        <begin position="69"/>
        <end position="97"/>
    </location>
</feature>
<dbReference type="SUPFAM" id="SSF51045">
    <property type="entry name" value="WW domain"/>
    <property type="match status" value="1"/>
</dbReference>
<dbReference type="Gene3D" id="2.20.70.10">
    <property type="match status" value="1"/>
</dbReference>
<feature type="region of interest" description="Disordered" evidence="1">
    <location>
        <begin position="1"/>
        <end position="47"/>
    </location>
</feature>
<feature type="region of interest" description="Disordered" evidence="1">
    <location>
        <begin position="1114"/>
        <end position="1195"/>
    </location>
</feature>
<feature type="region of interest" description="Disordered" evidence="1">
    <location>
        <begin position="247"/>
        <end position="281"/>
    </location>
</feature>
<feature type="region of interest" description="Disordered" evidence="1">
    <location>
        <begin position="847"/>
        <end position="896"/>
    </location>
</feature>
<evidence type="ECO:0000256" key="1">
    <source>
        <dbReference type="SAM" id="MobiDB-lite"/>
    </source>
</evidence>
<feature type="region of interest" description="Disordered" evidence="1">
    <location>
        <begin position="532"/>
        <end position="610"/>
    </location>
</feature>
<evidence type="ECO:0000259" key="2">
    <source>
        <dbReference type="PROSITE" id="PS50020"/>
    </source>
</evidence>
<feature type="compositionally biased region" description="Gly residues" evidence="1">
    <location>
        <begin position="128"/>
        <end position="139"/>
    </location>
</feature>
<sequence>MEAEHRRRSDERERAAYDGSSPASAALLGSTTDCLTPPKLDGQGGDRDLALVMKPERAVRTAWPDRAAGRATGGYCERSDRGGGGGGGGGGGRNARAVSPTLPLEGLHKMEGCFVTPKKISGHVLLGNRGGGGGGGGARRMGVSPSDHEPVRIAPMVRHDRSDDDDSNNNHSGGTLYDEDSGGAATSMHTRTAAKQHENDRAYTLGFSTTETRPVDRGDRKTGSTGATAVVDDFPWKQTESSRFVVGRSSERMSAAESMGRGGGGGKRGARKGQASAGGGPPCLGGVAAAGHDAAELLTVEHDEWKEARTAEGKIYYYNRRTRVPRWTLPPTATFVPDPNRPAGYRIFALAATVNINIGDKSTAPASATSGSERTSGGVIDPLLRGPGGAGAGGAREADSSRERFGRDNSGGGGAPLLIAPTLSEVTPMTTSDLESPAASSPTTAATAGHPTTPATASARVKNGVGTTGCGDGGAVTTPKRRESAPPAAARSPRDNGGTVETLTSTENAHTVSASPAPPTGYFSADETASLVEKTRDDDKHPERPVSPTAPRLSCSVGHSMSVPSAGGGAGIEGGAAPPGAGGSTGGQAAAVGGRGSAVGEGKTPRRQVEHGVEVGSACLTEVLPDEPAAVTTRAAAAAAAAVREGEEFETEAQLTVDAPTTGGAGPVKTDRELEMEAAAAMATGQQGLSSQSGGAGQRKEDQRYHVGGGGSPSSQTSSSASLQDFVHYVRVQSGGRGDASLSSPASRSNRRRGGGQGAGAMRSGDAHMSKDKEAFSSERIPGTFHRRPLGPVRRSEEMEHPLSSRSSKPQEHHSHQGLEEPAADTALWATAAETPTTALAGVPVYQTHHHHHHPSSRSRRSAQADTVRYSGSGVSGGKTGVCDAKGGSSGGRGLLPGSSVLRHRVRRQLFSEDSEARPLVFCPFCGEGVVRAGGLRDHLQECYVLDRCRGSETHKQVEVAIRAVSVEHQMHTSATNTHGKGASSLNGGSFQDSSTLLQHALPPFVSKGNGPENVLAPAVASENSELGGVVATGGGRGAAAGEVSGVGLEVSLGGGGAGGAEEERCGDCGRTFAPGRLRSHAKACRSVFLERRRPYDPKAMRARGTPLEFFQQPIGAASSDGNPSTSGTGGDGGGTAASRRGVGRNNPSSVGGSSVRREGSSQSGGADCVSPGELDVSVGTGGGSSRGAGGEVGGSFLRRSKKVALKTLPAVEGSAHCPFCSTSIPRAKLSAHLLRCKKLRRSQTCPRPEAGPSPRIGGTDASNTTTIDEDDKARTATFNGGGIANKNSSSSSNTSSKAKVMPPFY</sequence>
<feature type="compositionally biased region" description="Basic and acidic residues" evidence="1">
    <location>
        <begin position="146"/>
        <end position="162"/>
    </location>
</feature>
<feature type="compositionally biased region" description="Low complexity" evidence="1">
    <location>
        <begin position="436"/>
        <end position="459"/>
    </location>
</feature>
<dbReference type="CDD" id="cd00201">
    <property type="entry name" value="WW"/>
    <property type="match status" value="1"/>
</dbReference>
<evidence type="ECO:0000313" key="4">
    <source>
        <dbReference type="Proteomes" id="UP000002630"/>
    </source>
</evidence>
<feature type="compositionally biased region" description="Low complexity" evidence="1">
    <location>
        <begin position="1285"/>
        <end position="1300"/>
    </location>
</feature>
<dbReference type="OrthoDB" id="10255185at2759"/>
<feature type="region of interest" description="Disordered" evidence="1">
    <location>
        <begin position="642"/>
        <end position="722"/>
    </location>
</feature>
<proteinExistence type="predicted"/>
<feature type="compositionally biased region" description="Basic and acidic residues" evidence="1">
    <location>
        <begin position="396"/>
        <end position="407"/>
    </location>
</feature>
<gene>
    <name evidence="3" type="ORF">Esi_0151_0025</name>
</gene>
<dbReference type="InterPro" id="IPR036020">
    <property type="entry name" value="WW_dom_sf"/>
</dbReference>
<feature type="compositionally biased region" description="Low complexity" evidence="1">
    <location>
        <begin position="739"/>
        <end position="748"/>
    </location>
</feature>
<dbReference type="Proteomes" id="UP000002630">
    <property type="component" value="Unassembled WGS sequence"/>
</dbReference>
<protein>
    <recommendedName>
        <fullName evidence="2">WW domain-containing protein</fullName>
    </recommendedName>
</protein>
<feature type="compositionally biased region" description="Polar residues" evidence="1">
    <location>
        <begin position="424"/>
        <end position="434"/>
    </location>
</feature>
<feature type="compositionally biased region" description="Basic residues" evidence="1">
    <location>
        <begin position="848"/>
        <end position="861"/>
    </location>
</feature>
<feature type="compositionally biased region" description="Basic and acidic residues" evidence="1">
    <location>
        <begin position="765"/>
        <end position="777"/>
    </location>
</feature>
<feature type="compositionally biased region" description="Low complexity" evidence="1">
    <location>
        <begin position="19"/>
        <end position="30"/>
    </location>
</feature>
<feature type="region of interest" description="Disordered" evidence="1">
    <location>
        <begin position="363"/>
        <end position="501"/>
    </location>
</feature>
<feature type="domain" description="WW" evidence="2">
    <location>
        <begin position="305"/>
        <end position="332"/>
    </location>
</feature>
<feature type="compositionally biased region" description="Basic and acidic residues" evidence="1">
    <location>
        <begin position="794"/>
        <end position="819"/>
    </location>
</feature>
<accession>D8LFQ9</accession>
<feature type="compositionally biased region" description="Basic and acidic residues" evidence="1">
    <location>
        <begin position="533"/>
        <end position="544"/>
    </location>
</feature>
<evidence type="ECO:0000313" key="3">
    <source>
        <dbReference type="EMBL" id="CBN75633.1"/>
    </source>
</evidence>
<name>D8LFQ9_ECTSI</name>
<feature type="compositionally biased region" description="Low complexity" evidence="1">
    <location>
        <begin position="1137"/>
        <end position="1166"/>
    </location>
</feature>
<keyword evidence="4" id="KW-1185">Reference proteome</keyword>
<organism evidence="3 4">
    <name type="scientific">Ectocarpus siliculosus</name>
    <name type="common">Brown alga</name>
    <name type="synonym">Conferva siliculosa</name>
    <dbReference type="NCBI Taxonomy" id="2880"/>
    <lineage>
        <taxon>Eukaryota</taxon>
        <taxon>Sar</taxon>
        <taxon>Stramenopiles</taxon>
        <taxon>Ochrophyta</taxon>
        <taxon>PX clade</taxon>
        <taxon>Phaeophyceae</taxon>
        <taxon>Ectocarpales</taxon>
        <taxon>Ectocarpaceae</taxon>
        <taxon>Ectocarpus</taxon>
    </lineage>
</organism>